<evidence type="ECO:0000256" key="1">
    <source>
        <dbReference type="ARBA" id="ARBA00000085"/>
    </source>
</evidence>
<dbReference type="SMART" id="SM00387">
    <property type="entry name" value="HATPase_c"/>
    <property type="match status" value="1"/>
</dbReference>
<keyword evidence="3" id="KW-0597">Phosphoprotein</keyword>
<dbReference type="Pfam" id="PF00512">
    <property type="entry name" value="HisKA"/>
    <property type="match status" value="1"/>
</dbReference>
<evidence type="ECO:0000256" key="5">
    <source>
        <dbReference type="ARBA" id="ARBA00022777"/>
    </source>
</evidence>
<protein>
    <recommendedName>
        <fullName evidence="2">histidine kinase</fullName>
        <ecNumber evidence="2">2.7.13.3</ecNumber>
    </recommendedName>
</protein>
<dbReference type="InterPro" id="IPR005467">
    <property type="entry name" value="His_kinase_dom"/>
</dbReference>
<gene>
    <name evidence="8" type="ORF">HNI00_16795</name>
</gene>
<dbReference type="Pfam" id="PF02518">
    <property type="entry name" value="HATPase_c"/>
    <property type="match status" value="1"/>
</dbReference>
<evidence type="ECO:0000256" key="3">
    <source>
        <dbReference type="ARBA" id="ARBA00022553"/>
    </source>
</evidence>
<dbReference type="InterPro" id="IPR004358">
    <property type="entry name" value="Sig_transdc_His_kin-like_C"/>
</dbReference>
<dbReference type="SUPFAM" id="SSF47384">
    <property type="entry name" value="Homodimeric domain of signal transducing histidine kinase"/>
    <property type="match status" value="1"/>
</dbReference>
<dbReference type="SUPFAM" id="SSF55874">
    <property type="entry name" value="ATPase domain of HSP90 chaperone/DNA topoisomerase II/histidine kinase"/>
    <property type="match status" value="1"/>
</dbReference>
<accession>A0AA97BDN9</accession>
<dbReference type="PANTHER" id="PTHR43711:SF1">
    <property type="entry name" value="HISTIDINE KINASE 1"/>
    <property type="match status" value="1"/>
</dbReference>
<dbReference type="InterPro" id="IPR036097">
    <property type="entry name" value="HisK_dim/P_sf"/>
</dbReference>
<evidence type="ECO:0000256" key="6">
    <source>
        <dbReference type="ARBA" id="ARBA00023012"/>
    </source>
</evidence>
<dbReference type="KEGG" id="tog:HNI00_16795"/>
<feature type="domain" description="Histidine kinase" evidence="7">
    <location>
        <begin position="223"/>
        <end position="442"/>
    </location>
</feature>
<organism evidence="8">
    <name type="scientific">Thermoleptolyngbya oregonensis NK1-22</name>
    <dbReference type="NCBI Taxonomy" id="2547457"/>
    <lineage>
        <taxon>Bacteria</taxon>
        <taxon>Bacillati</taxon>
        <taxon>Cyanobacteriota</taxon>
        <taxon>Cyanophyceae</taxon>
        <taxon>Oculatellales</taxon>
        <taxon>Oculatellaceae</taxon>
        <taxon>Thermoleptolyngbya</taxon>
    </lineage>
</organism>
<dbReference type="PRINTS" id="PR00344">
    <property type="entry name" value="BCTRLSENSOR"/>
</dbReference>
<dbReference type="Gene3D" id="3.30.565.10">
    <property type="entry name" value="Histidine kinase-like ATPase, C-terminal domain"/>
    <property type="match status" value="1"/>
</dbReference>
<dbReference type="Gene3D" id="1.10.287.130">
    <property type="match status" value="1"/>
</dbReference>
<dbReference type="InterPro" id="IPR003661">
    <property type="entry name" value="HisK_dim/P_dom"/>
</dbReference>
<dbReference type="InterPro" id="IPR003594">
    <property type="entry name" value="HATPase_dom"/>
</dbReference>
<evidence type="ECO:0000256" key="4">
    <source>
        <dbReference type="ARBA" id="ARBA00022679"/>
    </source>
</evidence>
<evidence type="ECO:0000259" key="7">
    <source>
        <dbReference type="PROSITE" id="PS50109"/>
    </source>
</evidence>
<dbReference type="FunFam" id="3.30.565.10:FF:000006">
    <property type="entry name" value="Sensor histidine kinase WalK"/>
    <property type="match status" value="1"/>
</dbReference>
<reference evidence="8" key="1">
    <citation type="submission" date="2020-05" db="EMBL/GenBank/DDBJ databases">
        <authorList>
            <person name="Zhu T."/>
            <person name="Keshari N."/>
            <person name="Lu X."/>
        </authorList>
    </citation>
    <scope>NUCLEOTIDE SEQUENCE</scope>
    <source>
        <strain evidence="8">NK1-22</strain>
    </source>
</reference>
<dbReference type="GO" id="GO:0000155">
    <property type="term" value="F:phosphorelay sensor kinase activity"/>
    <property type="evidence" value="ECO:0007669"/>
    <property type="project" value="InterPro"/>
</dbReference>
<evidence type="ECO:0000313" key="8">
    <source>
        <dbReference type="EMBL" id="WOB44619.1"/>
    </source>
</evidence>
<evidence type="ECO:0000256" key="2">
    <source>
        <dbReference type="ARBA" id="ARBA00012438"/>
    </source>
</evidence>
<name>A0AA97BDN9_9CYAN</name>
<sequence length="446" mass="48391">MNRRMTSPAFRALQWRLLLSSLAVLGLSLAATEAAVYQFVSHSLKQERDRQLIRLADAAAHSLPDLLKQPDAVSMQPDRVLDNDGDLDLPWQDLREPSQGIEWFNAEGDRLGQAGRSFVTLPLDPVADWLRTDECWMLTVPVYTPLTGDRSHLKPADTILQGYVRVSESIESTEAELSRLRAGLVLGGLVALVGGGLGSGWLTRQALRPIEQSFQQLKQFTADASHELRNPLAGIKTSVDVMQSHPERVHPADVKKLAAIASATDQMTQLVDDLLLLARHDGNLTPLASQAADIPLDDLLEDLVDSFVPQADAKAIALKSRFQSGSTVRGDGVQLRRLFSNLLSNAVQYTPAQGTIAVTSHSADGWAVVEVIDTGIGIAPEQISLVFDRFWRADPARSQREGGTGLGLAIAQSIAHAHHGQISVQSQLGNGSTFCVRLPTCDSFKG</sequence>
<dbReference type="PANTHER" id="PTHR43711">
    <property type="entry name" value="TWO-COMPONENT HISTIDINE KINASE"/>
    <property type="match status" value="1"/>
</dbReference>
<dbReference type="EMBL" id="CP053540">
    <property type="protein sequence ID" value="WOB44619.1"/>
    <property type="molecule type" value="Genomic_DNA"/>
</dbReference>
<dbReference type="AlphaFoldDB" id="A0AA97BDN9"/>
<dbReference type="PROSITE" id="PS50109">
    <property type="entry name" value="HIS_KIN"/>
    <property type="match status" value="1"/>
</dbReference>
<dbReference type="InterPro" id="IPR036890">
    <property type="entry name" value="HATPase_C_sf"/>
</dbReference>
<dbReference type="CDD" id="cd00082">
    <property type="entry name" value="HisKA"/>
    <property type="match status" value="1"/>
</dbReference>
<keyword evidence="5 8" id="KW-0418">Kinase</keyword>
<dbReference type="InterPro" id="IPR050736">
    <property type="entry name" value="Sensor_HK_Regulatory"/>
</dbReference>
<dbReference type="EC" id="2.7.13.3" evidence="2"/>
<keyword evidence="4" id="KW-0808">Transferase</keyword>
<proteinExistence type="predicted"/>
<keyword evidence="6" id="KW-0902">Two-component regulatory system</keyword>
<dbReference type="SMART" id="SM00388">
    <property type="entry name" value="HisKA"/>
    <property type="match status" value="1"/>
</dbReference>
<comment type="catalytic activity">
    <reaction evidence="1">
        <text>ATP + protein L-histidine = ADP + protein N-phospho-L-histidine.</text>
        <dbReference type="EC" id="2.7.13.3"/>
    </reaction>
</comment>